<name>M3AWC7_PSEFD</name>
<reference evidence="1 2" key="1">
    <citation type="journal article" date="2012" name="PLoS Pathog.">
        <title>Diverse lifestyles and strategies of plant pathogenesis encoded in the genomes of eighteen Dothideomycetes fungi.</title>
        <authorList>
            <person name="Ohm R.A."/>
            <person name="Feau N."/>
            <person name="Henrissat B."/>
            <person name="Schoch C.L."/>
            <person name="Horwitz B.A."/>
            <person name="Barry K.W."/>
            <person name="Condon B.J."/>
            <person name="Copeland A.C."/>
            <person name="Dhillon B."/>
            <person name="Glaser F."/>
            <person name="Hesse C.N."/>
            <person name="Kosti I."/>
            <person name="LaButti K."/>
            <person name="Lindquist E.A."/>
            <person name="Lucas S."/>
            <person name="Salamov A.A."/>
            <person name="Bradshaw R.E."/>
            <person name="Ciuffetti L."/>
            <person name="Hamelin R.C."/>
            <person name="Kema G.H.J."/>
            <person name="Lawrence C."/>
            <person name="Scott J.A."/>
            <person name="Spatafora J.W."/>
            <person name="Turgeon B.G."/>
            <person name="de Wit P.J.G.M."/>
            <person name="Zhong S."/>
            <person name="Goodwin S.B."/>
            <person name="Grigoriev I.V."/>
        </authorList>
    </citation>
    <scope>NUCLEOTIDE SEQUENCE [LARGE SCALE GENOMIC DNA]</scope>
    <source>
        <strain evidence="1 2">CIRAD86</strain>
    </source>
</reference>
<gene>
    <name evidence="1" type="ORF">MYCFIDRAFT_176704</name>
</gene>
<dbReference type="Proteomes" id="UP000016932">
    <property type="component" value="Unassembled WGS sequence"/>
</dbReference>
<dbReference type="RefSeq" id="XP_007928623.1">
    <property type="nucleotide sequence ID" value="XM_007930432.1"/>
</dbReference>
<accession>M3AWC7</accession>
<protein>
    <submittedName>
        <fullName evidence="1">Uncharacterized protein</fullName>
    </submittedName>
</protein>
<dbReference type="GeneID" id="19333613"/>
<organism evidence="1 2">
    <name type="scientific">Pseudocercospora fijiensis (strain CIRAD86)</name>
    <name type="common">Black leaf streak disease fungus</name>
    <name type="synonym">Mycosphaerella fijiensis</name>
    <dbReference type="NCBI Taxonomy" id="383855"/>
    <lineage>
        <taxon>Eukaryota</taxon>
        <taxon>Fungi</taxon>
        <taxon>Dikarya</taxon>
        <taxon>Ascomycota</taxon>
        <taxon>Pezizomycotina</taxon>
        <taxon>Dothideomycetes</taxon>
        <taxon>Dothideomycetidae</taxon>
        <taxon>Mycosphaerellales</taxon>
        <taxon>Mycosphaerellaceae</taxon>
        <taxon>Pseudocercospora</taxon>
    </lineage>
</organism>
<evidence type="ECO:0000313" key="2">
    <source>
        <dbReference type="Proteomes" id="UP000016932"/>
    </source>
</evidence>
<proteinExistence type="predicted"/>
<dbReference type="EMBL" id="KB446560">
    <property type="protein sequence ID" value="EME81433.1"/>
    <property type="molecule type" value="Genomic_DNA"/>
</dbReference>
<evidence type="ECO:0000313" key="1">
    <source>
        <dbReference type="EMBL" id="EME81433.1"/>
    </source>
</evidence>
<keyword evidence="2" id="KW-1185">Reference proteome</keyword>
<dbReference type="VEuPathDB" id="FungiDB:MYCFIDRAFT_176704"/>
<dbReference type="KEGG" id="pfj:MYCFIDRAFT_176704"/>
<dbReference type="AlphaFoldDB" id="M3AWC7"/>
<dbReference type="HOGENOM" id="CLU_2146962_0_0_1"/>
<sequence length="112" mass="12746">MECGKRESHKRDLEEHLGLIRVPPGDGRIWLPLYLRRRHGGDFMNGSLHFVFWHGWSCPESCENGDVDGGVKVQASVPEICQPRFLGTPINIQCRGQIYDLSPSNINNDMTR</sequence>